<sequence>MKVRTLVCCGLISATILSGCGFNHSSEEDSDTSSHTKKTEKHTSQSKSDHTSQHNHATSHGKSENRHADYDDKALVAMALHARRVDRYMITAKELKRGKYELQYQGLKGKDKYKSISELQLHKANIEHTPDNMKVYVVQPNKGPYRSYIAVSQKEIILFGSQSPFKFEDMHKGGIKFNTKRIVHKYHKAKDLDQVRDKIKISEQPE</sequence>
<evidence type="ECO:0000313" key="3">
    <source>
        <dbReference type="Proteomes" id="UP000242712"/>
    </source>
</evidence>
<keyword evidence="3" id="KW-1185">Reference proteome</keyword>
<evidence type="ECO:0008006" key="4">
    <source>
        <dbReference type="Google" id="ProtNLM"/>
    </source>
</evidence>
<protein>
    <recommendedName>
        <fullName evidence="4">Lipoprotein</fullName>
    </recommendedName>
</protein>
<dbReference type="RefSeq" id="WP_103370918.1">
    <property type="nucleotide sequence ID" value="NZ_CBCRVO010000001.1"/>
</dbReference>
<dbReference type="EMBL" id="PPPX01000001">
    <property type="protein sequence ID" value="POA09552.1"/>
    <property type="molecule type" value="Genomic_DNA"/>
</dbReference>
<evidence type="ECO:0000313" key="2">
    <source>
        <dbReference type="EMBL" id="POA09552.1"/>
    </source>
</evidence>
<gene>
    <name evidence="2" type="ORF">CD039_02055</name>
</gene>
<comment type="caution">
    <text evidence="2">The sequence shown here is derived from an EMBL/GenBank/DDBJ whole genome shotgun (WGS) entry which is preliminary data.</text>
</comment>
<evidence type="ECO:0000256" key="1">
    <source>
        <dbReference type="SAM" id="MobiDB-lite"/>
    </source>
</evidence>
<reference evidence="2 3" key="1">
    <citation type="submission" date="2017-08" db="EMBL/GenBank/DDBJ databases">
        <title>Draft genome sequences of 64 type strains of genus Staph aureus.</title>
        <authorList>
            <person name="Cole K."/>
            <person name="Golubchik T."/>
            <person name="Russell J."/>
            <person name="Foster D."/>
            <person name="Llewelyn M."/>
            <person name="Wilson D."/>
            <person name="Crook D."/>
            <person name="Paul J."/>
        </authorList>
    </citation>
    <scope>NUCLEOTIDE SEQUENCE [LARGE SCALE GENOMIC DNA]</scope>
    <source>
        <strain evidence="2 3">DSM 29875</strain>
    </source>
</reference>
<dbReference type="OrthoDB" id="9891849at2"/>
<feature type="region of interest" description="Disordered" evidence="1">
    <location>
        <begin position="24"/>
        <end position="68"/>
    </location>
</feature>
<accession>A0A2K4FDY0</accession>
<dbReference type="AlphaFoldDB" id="A0A2K4FDY0"/>
<name>A0A2K4FDY0_9STAP</name>
<organism evidence="2 3">
    <name type="scientific">Staphylococcus argensis</name>
    <dbReference type="NCBI Taxonomy" id="1607738"/>
    <lineage>
        <taxon>Bacteria</taxon>
        <taxon>Bacillati</taxon>
        <taxon>Bacillota</taxon>
        <taxon>Bacilli</taxon>
        <taxon>Bacillales</taxon>
        <taxon>Staphylococcaceae</taxon>
        <taxon>Staphylococcus</taxon>
    </lineage>
</organism>
<proteinExistence type="predicted"/>
<feature type="compositionally biased region" description="Basic and acidic residues" evidence="1">
    <location>
        <begin position="41"/>
        <end position="52"/>
    </location>
</feature>
<dbReference type="Proteomes" id="UP000242712">
    <property type="component" value="Unassembled WGS sequence"/>
</dbReference>
<dbReference type="PROSITE" id="PS51257">
    <property type="entry name" value="PROKAR_LIPOPROTEIN"/>
    <property type="match status" value="1"/>
</dbReference>
<dbReference type="GeneID" id="98297119"/>